<sequence>MSSQIHLLMKVKTKINKWGLIKSFCTAKETLNKMKRQATEWEKIFVNEATDMGLISKIYKHFLQLNTKKTNNLIKKRAEDLYRQFSKEDIQMAKKHLIRCSTSPIIIELQIKTAMRYHLTPARMAIIKKVYKQYMLERVWRKGNPLTLLVGT</sequence>
<reference evidence="1" key="1">
    <citation type="submission" date="2025-08" db="UniProtKB">
        <authorList>
            <consortium name="Ensembl"/>
        </authorList>
    </citation>
    <scope>IDENTIFICATION</scope>
</reference>
<dbReference type="Proteomes" id="UP000694726">
    <property type="component" value="Unplaced"/>
</dbReference>
<evidence type="ECO:0000313" key="2">
    <source>
        <dbReference type="Proteomes" id="UP000694726"/>
    </source>
</evidence>
<accession>A0A8D0PD79</accession>
<dbReference type="AlphaFoldDB" id="A0A8D0PD79"/>
<evidence type="ECO:0000313" key="1">
    <source>
        <dbReference type="Ensembl" id="ENSSSCP00015032770.1"/>
    </source>
</evidence>
<proteinExistence type="predicted"/>
<name>A0A8D0PD79_PIG</name>
<organism evidence="1 2">
    <name type="scientific">Sus scrofa</name>
    <name type="common">Pig</name>
    <dbReference type="NCBI Taxonomy" id="9823"/>
    <lineage>
        <taxon>Eukaryota</taxon>
        <taxon>Metazoa</taxon>
        <taxon>Chordata</taxon>
        <taxon>Craniata</taxon>
        <taxon>Vertebrata</taxon>
        <taxon>Euteleostomi</taxon>
        <taxon>Mammalia</taxon>
        <taxon>Eutheria</taxon>
        <taxon>Laurasiatheria</taxon>
        <taxon>Artiodactyla</taxon>
        <taxon>Suina</taxon>
        <taxon>Suidae</taxon>
        <taxon>Sus</taxon>
    </lineage>
</organism>
<dbReference type="Ensembl" id="ENSSSCT00015081021.1">
    <property type="protein sequence ID" value="ENSSSCP00015032770.1"/>
    <property type="gene ID" value="ENSSSCG00015060699.1"/>
</dbReference>
<protein>
    <submittedName>
        <fullName evidence="1">Uncharacterized protein</fullName>
    </submittedName>
</protein>